<comment type="caution">
    <text evidence="2">The sequence shown here is derived from an EMBL/GenBank/DDBJ whole genome shotgun (WGS) entry which is preliminary data.</text>
</comment>
<name>A0ABP7D3S9_9ACTN</name>
<evidence type="ECO:0000256" key="1">
    <source>
        <dbReference type="SAM" id="Phobius"/>
    </source>
</evidence>
<accession>A0ABP7D3S9</accession>
<evidence type="ECO:0008006" key="4">
    <source>
        <dbReference type="Google" id="ProtNLM"/>
    </source>
</evidence>
<feature type="transmembrane region" description="Helical" evidence="1">
    <location>
        <begin position="167"/>
        <end position="188"/>
    </location>
</feature>
<evidence type="ECO:0000313" key="2">
    <source>
        <dbReference type="EMBL" id="GAA3698972.1"/>
    </source>
</evidence>
<gene>
    <name evidence="2" type="ORF">GCM10022204_14290</name>
</gene>
<organism evidence="2 3">
    <name type="scientific">Microlunatus aurantiacus</name>
    <dbReference type="NCBI Taxonomy" id="446786"/>
    <lineage>
        <taxon>Bacteria</taxon>
        <taxon>Bacillati</taxon>
        <taxon>Actinomycetota</taxon>
        <taxon>Actinomycetes</taxon>
        <taxon>Propionibacteriales</taxon>
        <taxon>Propionibacteriaceae</taxon>
        <taxon>Microlunatus</taxon>
    </lineage>
</organism>
<keyword evidence="1" id="KW-0472">Membrane</keyword>
<keyword evidence="1" id="KW-0812">Transmembrane</keyword>
<dbReference type="RefSeq" id="WP_344811619.1">
    <property type="nucleotide sequence ID" value="NZ_BAAAYX010000003.1"/>
</dbReference>
<proteinExistence type="predicted"/>
<dbReference type="Proteomes" id="UP001500051">
    <property type="component" value="Unassembled WGS sequence"/>
</dbReference>
<dbReference type="EMBL" id="BAAAYX010000003">
    <property type="protein sequence ID" value="GAA3698972.1"/>
    <property type="molecule type" value="Genomic_DNA"/>
</dbReference>
<reference evidence="3" key="1">
    <citation type="journal article" date="2019" name="Int. J. Syst. Evol. Microbiol.">
        <title>The Global Catalogue of Microorganisms (GCM) 10K type strain sequencing project: providing services to taxonomists for standard genome sequencing and annotation.</title>
        <authorList>
            <consortium name="The Broad Institute Genomics Platform"/>
            <consortium name="The Broad Institute Genome Sequencing Center for Infectious Disease"/>
            <person name="Wu L."/>
            <person name="Ma J."/>
        </authorList>
    </citation>
    <scope>NUCLEOTIDE SEQUENCE [LARGE SCALE GENOMIC DNA]</scope>
    <source>
        <strain evidence="3">JCM 16548</strain>
    </source>
</reference>
<keyword evidence="3" id="KW-1185">Reference proteome</keyword>
<protein>
    <recommendedName>
        <fullName evidence="4">DNA-directed RNA polymerase specialized sigma24 family protein</fullName>
    </recommendedName>
</protein>
<keyword evidence="1" id="KW-1133">Transmembrane helix</keyword>
<sequence>MPRPPAALPEWLLRDLGPTLGLAAALTGSRPGAVDLVTQALARDRSWTALAGELDPSPRLRASVVRTFLASPLGRSLPPVRSGLDALTGPARAAVVLRDGERLTTGEIACLLDRPAKRVASDLAEIPPGAHDPEIAELTALAPAPATVADRFADTVRRVRTQRGRRTGLLTAATLVVLAAVALPTLVLPRLPADVKPATEWRFSHEVRPLEDWRITYRAIYPDYEQTNVVLPGPDDEETTCLVTVSTVPGEEQLPARGDSRATSVGGRPGELIDTGGNNLILAWQYGDEAWATVSCPNRPVPVAGLQQVAATVRFTDRRQLLPFMLDALPEGYRIRTVGEAFAEPDWGPFVVLDPPQDSYWPILLIGPKTSDADQGIATERCLGPDQSICVTAGQSDDQIPVQPGVGRSLLATVVRDLRLAPDPTDRAGWFDATGLPR</sequence>
<evidence type="ECO:0000313" key="3">
    <source>
        <dbReference type="Proteomes" id="UP001500051"/>
    </source>
</evidence>